<sequence>MDTSDSPFSATSIISNSIPARSDAMYLEKPSTGLYADTGKLNLDESMVDPLNYQELQLLWKQDMASLKLPALEKQTSDDILTKKLDNFNLSSKAVSMNEQKPKP</sequence>
<gene>
    <name evidence="1" type="ORF">Fot_45307</name>
</gene>
<keyword evidence="2" id="KW-1185">Reference proteome</keyword>
<proteinExistence type="predicted"/>
<organism evidence="1 2">
    <name type="scientific">Forsythia ovata</name>
    <dbReference type="NCBI Taxonomy" id="205694"/>
    <lineage>
        <taxon>Eukaryota</taxon>
        <taxon>Viridiplantae</taxon>
        <taxon>Streptophyta</taxon>
        <taxon>Embryophyta</taxon>
        <taxon>Tracheophyta</taxon>
        <taxon>Spermatophyta</taxon>
        <taxon>Magnoliopsida</taxon>
        <taxon>eudicotyledons</taxon>
        <taxon>Gunneridae</taxon>
        <taxon>Pentapetalae</taxon>
        <taxon>asterids</taxon>
        <taxon>lamiids</taxon>
        <taxon>Lamiales</taxon>
        <taxon>Oleaceae</taxon>
        <taxon>Forsythieae</taxon>
        <taxon>Forsythia</taxon>
    </lineage>
</organism>
<evidence type="ECO:0000313" key="2">
    <source>
        <dbReference type="Proteomes" id="UP001604277"/>
    </source>
</evidence>
<dbReference type="EMBL" id="JBFOLJ010000013">
    <property type="protein sequence ID" value="KAL2483863.1"/>
    <property type="molecule type" value="Genomic_DNA"/>
</dbReference>
<name>A0ABD1R7S9_9LAMI</name>
<accession>A0ABD1R7S9</accession>
<reference evidence="2" key="1">
    <citation type="submission" date="2024-07" db="EMBL/GenBank/DDBJ databases">
        <title>Two chromosome-level genome assemblies of Korean endemic species Abeliophyllum distichum and Forsythia ovata (Oleaceae).</title>
        <authorList>
            <person name="Jang H."/>
        </authorList>
    </citation>
    <scope>NUCLEOTIDE SEQUENCE [LARGE SCALE GENOMIC DNA]</scope>
</reference>
<comment type="caution">
    <text evidence="1">The sequence shown here is derived from an EMBL/GenBank/DDBJ whole genome shotgun (WGS) entry which is preliminary data.</text>
</comment>
<dbReference type="Proteomes" id="UP001604277">
    <property type="component" value="Unassembled WGS sequence"/>
</dbReference>
<evidence type="ECO:0000313" key="1">
    <source>
        <dbReference type="EMBL" id="KAL2483863.1"/>
    </source>
</evidence>
<dbReference type="AlphaFoldDB" id="A0ABD1R7S9"/>
<protein>
    <submittedName>
        <fullName evidence="1">Uncharacterized protein</fullName>
    </submittedName>
</protein>